<dbReference type="PANTHER" id="PTHR43293">
    <property type="entry name" value="ACETATE COA-TRANSFERASE YDIF"/>
    <property type="match status" value="1"/>
</dbReference>
<proteinExistence type="inferred from homology"/>
<dbReference type="Proteomes" id="UP001596083">
    <property type="component" value="Unassembled WGS sequence"/>
</dbReference>
<evidence type="ECO:0000256" key="1">
    <source>
        <dbReference type="ARBA" id="ARBA00007047"/>
    </source>
</evidence>
<evidence type="ECO:0000313" key="3">
    <source>
        <dbReference type="Proteomes" id="UP001596083"/>
    </source>
</evidence>
<gene>
    <name evidence="2" type="ORF">ACFP1Z_15130</name>
</gene>
<dbReference type="Pfam" id="PF01144">
    <property type="entry name" value="CoA_trans"/>
    <property type="match status" value="1"/>
</dbReference>
<dbReference type="EMBL" id="JBHSPB010000008">
    <property type="protein sequence ID" value="MFC5721504.1"/>
    <property type="molecule type" value="Genomic_DNA"/>
</dbReference>
<comment type="caution">
    <text evidence="2">The sequence shown here is derived from an EMBL/GenBank/DDBJ whole genome shotgun (WGS) entry which is preliminary data.</text>
</comment>
<protein>
    <submittedName>
        <fullName evidence="2">CoA-transferase subunit beta</fullName>
    </submittedName>
</protein>
<evidence type="ECO:0000313" key="2">
    <source>
        <dbReference type="EMBL" id="MFC5721504.1"/>
    </source>
</evidence>
<name>A0ABW0Z1Z1_9ACTN</name>
<dbReference type="SUPFAM" id="SSF100950">
    <property type="entry name" value="NagB/RpiA/CoA transferase-like"/>
    <property type="match status" value="1"/>
</dbReference>
<dbReference type="PANTHER" id="PTHR43293:SF3">
    <property type="entry name" value="CHOLESTEROL RING-CLEAVING HYDROLASE IPDB SUBUNIT"/>
    <property type="match status" value="1"/>
</dbReference>
<sequence length="250" mass="27359">MSVRRSEVCVVACAEAWRGDGEVLASPMGVVPTAGARLARLTFAPDLLLTDGGALLVAEVPALGAPAERIEGWLPFRRHLALAMGGRRHVMMGAAQLDRHGNQNISCVGDWRRPRRQLLGVRGAPCNTLNHATSYWVPRHSPRVLVERVDMVCGVGHDRAAALGPFAARFHRLRRVVTDLAVLDFDTPDRTLRVRSLHPGVTAEEVRAATGFPLDIPADVPRTREPTRAELRLIREVIDPDGLCHREVPG</sequence>
<dbReference type="Gene3D" id="3.40.1080.10">
    <property type="entry name" value="Glutaconate Coenzyme A-transferase"/>
    <property type="match status" value="1"/>
</dbReference>
<dbReference type="InterPro" id="IPR004165">
    <property type="entry name" value="CoA_trans_fam_I"/>
</dbReference>
<organism evidence="2 3">
    <name type="scientific">Streptomyces gamaensis</name>
    <dbReference type="NCBI Taxonomy" id="1763542"/>
    <lineage>
        <taxon>Bacteria</taxon>
        <taxon>Bacillati</taxon>
        <taxon>Actinomycetota</taxon>
        <taxon>Actinomycetes</taxon>
        <taxon>Kitasatosporales</taxon>
        <taxon>Streptomycetaceae</taxon>
        <taxon>Streptomyces</taxon>
    </lineage>
</organism>
<reference evidence="3" key="1">
    <citation type="journal article" date="2019" name="Int. J. Syst. Evol. Microbiol.">
        <title>The Global Catalogue of Microorganisms (GCM) 10K type strain sequencing project: providing services to taxonomists for standard genome sequencing and annotation.</title>
        <authorList>
            <consortium name="The Broad Institute Genomics Platform"/>
            <consortium name="The Broad Institute Genome Sequencing Center for Infectious Disease"/>
            <person name="Wu L."/>
            <person name="Ma J."/>
        </authorList>
    </citation>
    <scope>NUCLEOTIDE SEQUENCE [LARGE SCALE GENOMIC DNA]</scope>
    <source>
        <strain evidence="3">CGMCC 4.7304</strain>
    </source>
</reference>
<keyword evidence="3" id="KW-1185">Reference proteome</keyword>
<accession>A0ABW0Z1Z1</accession>
<dbReference type="InterPro" id="IPR037171">
    <property type="entry name" value="NagB/RpiA_transferase-like"/>
</dbReference>
<dbReference type="SMART" id="SM00882">
    <property type="entry name" value="CoA_trans"/>
    <property type="match status" value="1"/>
</dbReference>
<dbReference type="RefSeq" id="WP_390316799.1">
    <property type="nucleotide sequence ID" value="NZ_JBHSPB010000008.1"/>
</dbReference>
<comment type="similarity">
    <text evidence="1">Belongs to the 3-oxoacid CoA-transferase subunit B family.</text>
</comment>